<organism evidence="1 2">
    <name type="scientific">Caulobacter endophyticus</name>
    <dbReference type="NCBI Taxonomy" id="2172652"/>
    <lineage>
        <taxon>Bacteria</taxon>
        <taxon>Pseudomonadati</taxon>
        <taxon>Pseudomonadota</taxon>
        <taxon>Alphaproteobacteria</taxon>
        <taxon>Caulobacterales</taxon>
        <taxon>Caulobacteraceae</taxon>
        <taxon>Caulobacter</taxon>
    </lineage>
</organism>
<evidence type="ECO:0000313" key="2">
    <source>
        <dbReference type="Proteomes" id="UP000245073"/>
    </source>
</evidence>
<dbReference type="EMBL" id="QDKQ01000077">
    <property type="protein sequence ID" value="PVM82003.1"/>
    <property type="molecule type" value="Genomic_DNA"/>
</dbReference>
<keyword evidence="2" id="KW-1185">Reference proteome</keyword>
<dbReference type="RefSeq" id="WP_109455199.1">
    <property type="nucleotide sequence ID" value="NZ_QDKQ01000077.1"/>
</dbReference>
<dbReference type="AlphaFoldDB" id="A0A2T9JE82"/>
<dbReference type="SUPFAM" id="SSF50370">
    <property type="entry name" value="Ricin B-like lectins"/>
    <property type="match status" value="1"/>
</dbReference>
<dbReference type="Proteomes" id="UP000245073">
    <property type="component" value="Unassembled WGS sequence"/>
</dbReference>
<dbReference type="OrthoDB" id="7180633at2"/>
<accession>A0A2T9JE82</accession>
<dbReference type="CDD" id="cd00161">
    <property type="entry name" value="beta-trefoil_Ricin-like"/>
    <property type="match status" value="1"/>
</dbReference>
<reference evidence="1 2" key="1">
    <citation type="submission" date="2018-04" db="EMBL/GenBank/DDBJ databases">
        <title>The genome sequence of Caulobacter sp. 744.</title>
        <authorList>
            <person name="Gao J."/>
            <person name="Sun J."/>
        </authorList>
    </citation>
    <scope>NUCLEOTIDE SEQUENCE [LARGE SCALE GENOMIC DNA]</scope>
    <source>
        <strain evidence="1 2">774</strain>
    </source>
</reference>
<proteinExistence type="predicted"/>
<sequence length="425" mass="45320">MRPWNGLLLFAGDASGRSAHSGNLFDLGLADWRDVAALGRVAAETRVALRAARHRPDIVDFLGEVVGSALEPRRGARTAEAGELCVEAQRLIAAWTDLDAVLEGQGLDLQLGMAAFARDLVSYGRDVAPSLYRQLLAGDRPAALQALRLQVRMRADRATSLAAAMRSFATRAGAFAAAFAAFERDPAVRISLREAPELCLSYDDDGVARLEPVKGGAARQFWRLLMDQAADAHRLRSAADPARHLHITADDKLWTLANASTPFGFPLISEGPPPCVGGLEGLPAGADLFRVPPRQGATLENVAFPGHALDVAEVQAGAPLRLWEKTGLPSQQWAFSPAPRTRREIALHDLVAPAAGLATTVAGVRGLRGDWNAVLDDLEAGLDTPETAPPDLEVVLSEWARMADAAEAALAEFEAEARTFDTASS</sequence>
<name>A0A2T9JE82_9CAUL</name>
<evidence type="ECO:0000313" key="1">
    <source>
        <dbReference type="EMBL" id="PVM82003.1"/>
    </source>
</evidence>
<comment type="caution">
    <text evidence="1">The sequence shown here is derived from an EMBL/GenBank/DDBJ whole genome shotgun (WGS) entry which is preliminary data.</text>
</comment>
<dbReference type="InterPro" id="IPR035992">
    <property type="entry name" value="Ricin_B-like_lectins"/>
</dbReference>
<protein>
    <submittedName>
        <fullName evidence="1">Uncharacterized protein</fullName>
    </submittedName>
</protein>
<gene>
    <name evidence="1" type="ORF">DDF67_23590</name>
</gene>